<evidence type="ECO:0000313" key="1">
    <source>
        <dbReference type="EMBL" id="SDS85092.1"/>
    </source>
</evidence>
<accession>A0A1H1VJW4</accession>
<sequence length="79" mass="8699">MLREALLDDSKVRVSMTHRASTSTVAAPVVVAAPKRVVISREDRDKVLRAAVRDSSKVHVSLTGVRADVFSSRVNRSRQ</sequence>
<dbReference type="AlphaFoldDB" id="A0A1H1VJW4"/>
<protein>
    <submittedName>
        <fullName evidence="1">Uncharacterized protein</fullName>
    </submittedName>
</protein>
<dbReference type="Proteomes" id="UP000198859">
    <property type="component" value="Chromosome I"/>
</dbReference>
<dbReference type="EMBL" id="LT629757">
    <property type="protein sequence ID" value="SDS85092.1"/>
    <property type="molecule type" value="Genomic_DNA"/>
</dbReference>
<reference evidence="2" key="1">
    <citation type="submission" date="2016-10" db="EMBL/GenBank/DDBJ databases">
        <authorList>
            <person name="Varghese N."/>
            <person name="Submissions S."/>
        </authorList>
    </citation>
    <scope>NUCLEOTIDE SEQUENCE [LARGE SCALE GENOMIC DNA]</scope>
    <source>
        <strain evidence="2">DSM 22127</strain>
    </source>
</reference>
<proteinExistence type="predicted"/>
<keyword evidence="2" id="KW-1185">Reference proteome</keyword>
<organism evidence="1 2">
    <name type="scientific">Nocardioides scoriae</name>
    <dbReference type="NCBI Taxonomy" id="642780"/>
    <lineage>
        <taxon>Bacteria</taxon>
        <taxon>Bacillati</taxon>
        <taxon>Actinomycetota</taxon>
        <taxon>Actinomycetes</taxon>
        <taxon>Propionibacteriales</taxon>
        <taxon>Nocardioidaceae</taxon>
        <taxon>Nocardioides</taxon>
    </lineage>
</organism>
<name>A0A1H1VJW4_9ACTN</name>
<evidence type="ECO:0000313" key="2">
    <source>
        <dbReference type="Proteomes" id="UP000198859"/>
    </source>
</evidence>
<gene>
    <name evidence="1" type="ORF">SAMN04488570_2858</name>
</gene>